<dbReference type="SUPFAM" id="SSF81324">
    <property type="entry name" value="Voltage-gated potassium channels"/>
    <property type="match status" value="2"/>
</dbReference>
<dbReference type="PROSITE" id="PS50222">
    <property type="entry name" value="EF_HAND_2"/>
    <property type="match status" value="1"/>
</dbReference>
<feature type="transmembrane region" description="Helical" evidence="10">
    <location>
        <begin position="97"/>
        <end position="115"/>
    </location>
</feature>
<keyword evidence="3" id="KW-0813">Transport</keyword>
<dbReference type="GO" id="GO:0005886">
    <property type="term" value="C:plasma membrane"/>
    <property type="evidence" value="ECO:0007669"/>
    <property type="project" value="TreeGrafter"/>
</dbReference>
<comment type="similarity">
    <text evidence="2">Belongs to the two pore domain potassium channel (TC 1.A.1.7) family.</text>
</comment>
<dbReference type="InterPro" id="IPR002048">
    <property type="entry name" value="EF_hand_dom"/>
</dbReference>
<dbReference type="EMBL" id="GGEC01019829">
    <property type="protein sequence ID" value="MBX00313.1"/>
    <property type="molecule type" value="Transcribed_RNA"/>
</dbReference>
<feature type="transmembrane region" description="Helical" evidence="10">
    <location>
        <begin position="269"/>
        <end position="289"/>
    </location>
</feature>
<reference evidence="12" key="1">
    <citation type="submission" date="2018-02" db="EMBL/GenBank/DDBJ databases">
        <title>Rhizophora mucronata_Transcriptome.</title>
        <authorList>
            <person name="Meera S.P."/>
            <person name="Sreeshan A."/>
            <person name="Augustine A."/>
        </authorList>
    </citation>
    <scope>NUCLEOTIDE SEQUENCE</scope>
    <source>
        <tissue evidence="12">Leaf</tissue>
    </source>
</reference>
<protein>
    <submittedName>
        <fullName evidence="12">Calcium-activated outward-rectifying potassium channel</fullName>
    </submittedName>
</protein>
<evidence type="ECO:0000256" key="4">
    <source>
        <dbReference type="ARBA" id="ARBA00022692"/>
    </source>
</evidence>
<feature type="domain" description="EF-hand" evidence="11">
    <location>
        <begin position="345"/>
        <end position="380"/>
    </location>
</feature>
<dbReference type="Pfam" id="PF07885">
    <property type="entry name" value="Ion_trans_2"/>
    <property type="match status" value="2"/>
</dbReference>
<evidence type="ECO:0000256" key="2">
    <source>
        <dbReference type="ARBA" id="ARBA00010159"/>
    </source>
</evidence>
<dbReference type="Gene3D" id="1.10.238.10">
    <property type="entry name" value="EF-hand"/>
    <property type="match status" value="2"/>
</dbReference>
<dbReference type="PANTHER" id="PTHR11003:SF291">
    <property type="entry name" value="IP11374P"/>
    <property type="match status" value="1"/>
</dbReference>
<keyword evidence="6 10" id="KW-1133">Transmembrane helix</keyword>
<comment type="subcellular location">
    <subcellularLocation>
        <location evidence="1">Membrane</location>
        <topology evidence="1">Multi-pass membrane protein</topology>
    </subcellularLocation>
</comment>
<dbReference type="Gene3D" id="1.10.287.70">
    <property type="match status" value="2"/>
</dbReference>
<dbReference type="GO" id="GO:0015271">
    <property type="term" value="F:outward rectifier potassium channel activity"/>
    <property type="evidence" value="ECO:0007669"/>
    <property type="project" value="TreeGrafter"/>
</dbReference>
<evidence type="ECO:0000256" key="8">
    <source>
        <dbReference type="ARBA" id="ARBA00023136"/>
    </source>
</evidence>
<feature type="transmembrane region" description="Helical" evidence="10">
    <location>
        <begin position="216"/>
        <end position="236"/>
    </location>
</feature>
<keyword evidence="4 10" id="KW-0812">Transmembrane</keyword>
<evidence type="ECO:0000256" key="5">
    <source>
        <dbReference type="ARBA" id="ARBA00022837"/>
    </source>
</evidence>
<evidence type="ECO:0000259" key="11">
    <source>
        <dbReference type="PROSITE" id="PS50222"/>
    </source>
</evidence>
<dbReference type="GO" id="GO:0022841">
    <property type="term" value="F:potassium ion leak channel activity"/>
    <property type="evidence" value="ECO:0007669"/>
    <property type="project" value="TreeGrafter"/>
</dbReference>
<keyword evidence="8 10" id="KW-0472">Membrane</keyword>
<organism evidence="12">
    <name type="scientific">Rhizophora mucronata</name>
    <name type="common">Asiatic mangrove</name>
    <dbReference type="NCBI Taxonomy" id="61149"/>
    <lineage>
        <taxon>Eukaryota</taxon>
        <taxon>Viridiplantae</taxon>
        <taxon>Streptophyta</taxon>
        <taxon>Embryophyta</taxon>
        <taxon>Tracheophyta</taxon>
        <taxon>Spermatophyta</taxon>
        <taxon>Magnoliopsida</taxon>
        <taxon>eudicotyledons</taxon>
        <taxon>Gunneridae</taxon>
        <taxon>Pentapetalae</taxon>
        <taxon>rosids</taxon>
        <taxon>fabids</taxon>
        <taxon>Malpighiales</taxon>
        <taxon>Rhizophoraceae</taxon>
        <taxon>Rhizophora</taxon>
    </lineage>
</organism>
<evidence type="ECO:0000256" key="7">
    <source>
        <dbReference type="ARBA" id="ARBA00023065"/>
    </source>
</evidence>
<keyword evidence="5" id="KW-0106">Calcium</keyword>
<dbReference type="AlphaFoldDB" id="A0A2P2K3P3"/>
<dbReference type="SUPFAM" id="SSF47473">
    <property type="entry name" value="EF-hand"/>
    <property type="match status" value="1"/>
</dbReference>
<dbReference type="GO" id="GO:0030322">
    <property type="term" value="P:stabilization of membrane potential"/>
    <property type="evidence" value="ECO:0007669"/>
    <property type="project" value="TreeGrafter"/>
</dbReference>
<keyword evidence="9 12" id="KW-0407">Ion channel</keyword>
<accession>A0A2P2K3P3</accession>
<dbReference type="InterPro" id="IPR003280">
    <property type="entry name" value="2pore_dom_K_chnl"/>
</dbReference>
<evidence type="ECO:0000256" key="1">
    <source>
        <dbReference type="ARBA" id="ARBA00004141"/>
    </source>
</evidence>
<feature type="transmembrane region" description="Helical" evidence="10">
    <location>
        <begin position="127"/>
        <end position="146"/>
    </location>
</feature>
<evidence type="ECO:0000313" key="12">
    <source>
        <dbReference type="EMBL" id="MBX00313.1"/>
    </source>
</evidence>
<feature type="transmembrane region" description="Helical" evidence="10">
    <location>
        <begin position="152"/>
        <end position="172"/>
    </location>
</feature>
<sequence>MFFETLSSKFQVIFTRPSRPVPHTTTMASDGAKQPLLSGQVDTMAQTDNACATNRRRFRRVRSAPLAEFIPKDIVNDGALKHSEPILKQLPQSLRKVAVFLAVYLGVGTLCFYLVEDDIKGKKTYAMLDALYFSVVTMTTVGYGDLVPDSSSAKILCCFFVFTGMALVAFVLSKAADYLLEKQEILLVKALHMQQKMGPTEALKDIETNKLRYKCLLVLGILFVFMVVGTIFLTLVEDLDPIDAFYCVCSTITTLGYGDESFSTGIGRMFAVFWIMISTTGLAQFIYYTTDLFTETRRRAFVKRVLARRVTLEDLEAADIDDNGVVGVAEFITYKLKEMGKISQEDISQVMEEFEKLDVDQSGTLSVSDLALAQATQTKR</sequence>
<proteinExistence type="inferred from homology"/>
<dbReference type="GO" id="GO:0005509">
    <property type="term" value="F:calcium ion binding"/>
    <property type="evidence" value="ECO:0007669"/>
    <property type="project" value="InterPro"/>
</dbReference>
<dbReference type="InterPro" id="IPR011992">
    <property type="entry name" value="EF-hand-dom_pair"/>
</dbReference>
<evidence type="ECO:0000256" key="6">
    <source>
        <dbReference type="ARBA" id="ARBA00022989"/>
    </source>
</evidence>
<dbReference type="PROSITE" id="PS00018">
    <property type="entry name" value="EF_HAND_1"/>
    <property type="match status" value="1"/>
</dbReference>
<evidence type="ECO:0000256" key="10">
    <source>
        <dbReference type="SAM" id="Phobius"/>
    </source>
</evidence>
<name>A0A2P2K3P3_RHIMU</name>
<dbReference type="PRINTS" id="PR01333">
    <property type="entry name" value="2POREKCHANEL"/>
</dbReference>
<evidence type="ECO:0000256" key="3">
    <source>
        <dbReference type="ARBA" id="ARBA00022448"/>
    </source>
</evidence>
<dbReference type="GO" id="GO:0009705">
    <property type="term" value="C:plant-type vacuole membrane"/>
    <property type="evidence" value="ECO:0007669"/>
    <property type="project" value="TreeGrafter"/>
</dbReference>
<evidence type="ECO:0000256" key="9">
    <source>
        <dbReference type="ARBA" id="ARBA00023303"/>
    </source>
</evidence>
<dbReference type="PANTHER" id="PTHR11003">
    <property type="entry name" value="POTASSIUM CHANNEL, SUBFAMILY K"/>
    <property type="match status" value="1"/>
</dbReference>
<dbReference type="InterPro" id="IPR013099">
    <property type="entry name" value="K_chnl_dom"/>
</dbReference>
<keyword evidence="7" id="KW-0406">Ion transport</keyword>
<dbReference type="InterPro" id="IPR018247">
    <property type="entry name" value="EF_Hand_1_Ca_BS"/>
</dbReference>